<evidence type="ECO:0000259" key="8">
    <source>
        <dbReference type="Pfam" id="PF01490"/>
    </source>
</evidence>
<dbReference type="Pfam" id="PF01490">
    <property type="entry name" value="Aa_trans"/>
    <property type="match status" value="1"/>
</dbReference>
<evidence type="ECO:0000313" key="10">
    <source>
        <dbReference type="EMBL" id="KAH7982890.1"/>
    </source>
</evidence>
<evidence type="ECO:0000313" key="11">
    <source>
        <dbReference type="Proteomes" id="UP000821837"/>
    </source>
</evidence>
<reference evidence="10" key="2">
    <citation type="submission" date="2021-09" db="EMBL/GenBank/DDBJ databases">
        <authorList>
            <person name="Jia N."/>
            <person name="Wang J."/>
            <person name="Shi W."/>
            <person name="Du L."/>
            <person name="Sun Y."/>
            <person name="Zhan W."/>
            <person name="Jiang J."/>
            <person name="Wang Q."/>
            <person name="Zhang B."/>
            <person name="Ji P."/>
            <person name="Sakyi L.B."/>
            <person name="Cui X."/>
            <person name="Yuan T."/>
            <person name="Jiang B."/>
            <person name="Yang W."/>
            <person name="Lam T.T.-Y."/>
            <person name="Chang Q."/>
            <person name="Ding S."/>
            <person name="Wang X."/>
            <person name="Zhu J."/>
            <person name="Ruan X."/>
            <person name="Zhao L."/>
            <person name="Wei J."/>
            <person name="Que T."/>
            <person name="Du C."/>
            <person name="Cheng J."/>
            <person name="Dai P."/>
            <person name="Han X."/>
            <person name="Huang E."/>
            <person name="Gao Y."/>
            <person name="Liu J."/>
            <person name="Shao H."/>
            <person name="Ye R."/>
            <person name="Li L."/>
            <person name="Wei W."/>
            <person name="Wang X."/>
            <person name="Wang C."/>
            <person name="Huo Q."/>
            <person name="Li W."/>
            <person name="Guo W."/>
            <person name="Chen H."/>
            <person name="Chen S."/>
            <person name="Zhou L."/>
            <person name="Zhou L."/>
            <person name="Ni X."/>
            <person name="Tian J."/>
            <person name="Zhou Y."/>
            <person name="Sheng Y."/>
            <person name="Liu T."/>
            <person name="Pan Y."/>
            <person name="Xia L."/>
            <person name="Li J."/>
            <person name="Zhao F."/>
            <person name="Cao W."/>
        </authorList>
    </citation>
    <scope>NUCLEOTIDE SEQUENCE</scope>
    <source>
        <strain evidence="10">Rsan-2018</strain>
        <tissue evidence="10">Larvae</tissue>
    </source>
</reference>
<evidence type="ECO:0000256" key="5">
    <source>
        <dbReference type="SAM" id="Coils"/>
    </source>
</evidence>
<keyword evidence="3 7" id="KW-1133">Transmembrane helix</keyword>
<reference evidence="10" key="1">
    <citation type="journal article" date="2020" name="Cell">
        <title>Large-Scale Comparative Analyses of Tick Genomes Elucidate Their Genetic Diversity and Vector Capacities.</title>
        <authorList>
            <consortium name="Tick Genome and Microbiome Consortium (TIGMIC)"/>
            <person name="Jia N."/>
            <person name="Wang J."/>
            <person name="Shi W."/>
            <person name="Du L."/>
            <person name="Sun Y."/>
            <person name="Zhan W."/>
            <person name="Jiang J.F."/>
            <person name="Wang Q."/>
            <person name="Zhang B."/>
            <person name="Ji P."/>
            <person name="Bell-Sakyi L."/>
            <person name="Cui X.M."/>
            <person name="Yuan T.T."/>
            <person name="Jiang B.G."/>
            <person name="Yang W.F."/>
            <person name="Lam T.T."/>
            <person name="Chang Q.C."/>
            <person name="Ding S.J."/>
            <person name="Wang X.J."/>
            <person name="Zhu J.G."/>
            <person name="Ruan X.D."/>
            <person name="Zhao L."/>
            <person name="Wei J.T."/>
            <person name="Ye R.Z."/>
            <person name="Que T.C."/>
            <person name="Du C.H."/>
            <person name="Zhou Y.H."/>
            <person name="Cheng J.X."/>
            <person name="Dai P.F."/>
            <person name="Guo W.B."/>
            <person name="Han X.H."/>
            <person name="Huang E.J."/>
            <person name="Li L.F."/>
            <person name="Wei W."/>
            <person name="Gao Y.C."/>
            <person name="Liu J.Z."/>
            <person name="Shao H.Z."/>
            <person name="Wang X."/>
            <person name="Wang C.C."/>
            <person name="Yang T.C."/>
            <person name="Huo Q.B."/>
            <person name="Li W."/>
            <person name="Chen H.Y."/>
            <person name="Chen S.E."/>
            <person name="Zhou L.G."/>
            <person name="Ni X.B."/>
            <person name="Tian J.H."/>
            <person name="Sheng Y."/>
            <person name="Liu T."/>
            <person name="Pan Y.S."/>
            <person name="Xia L.Y."/>
            <person name="Li J."/>
            <person name="Zhao F."/>
            <person name="Cao W.C."/>
        </authorList>
    </citation>
    <scope>NUCLEOTIDE SEQUENCE</scope>
    <source>
        <strain evidence="10">Rsan-2018</strain>
    </source>
</reference>
<evidence type="ECO:0000256" key="7">
    <source>
        <dbReference type="SAM" id="Phobius"/>
    </source>
</evidence>
<evidence type="ECO:0008006" key="12">
    <source>
        <dbReference type="Google" id="ProtNLM"/>
    </source>
</evidence>
<protein>
    <recommendedName>
        <fullName evidence="12">Amino acid transporter</fullName>
    </recommendedName>
</protein>
<keyword evidence="11" id="KW-1185">Reference proteome</keyword>
<feature type="coiled-coil region" evidence="5">
    <location>
        <begin position="310"/>
        <end position="376"/>
    </location>
</feature>
<gene>
    <name evidence="10" type="ORF">HPB52_008022</name>
</gene>
<dbReference type="InterPro" id="IPR013057">
    <property type="entry name" value="AA_transpt_TM"/>
</dbReference>
<evidence type="ECO:0000256" key="2">
    <source>
        <dbReference type="ARBA" id="ARBA00022692"/>
    </source>
</evidence>
<evidence type="ECO:0000256" key="3">
    <source>
        <dbReference type="ARBA" id="ARBA00022989"/>
    </source>
</evidence>
<dbReference type="GO" id="GO:0015179">
    <property type="term" value="F:L-amino acid transmembrane transporter activity"/>
    <property type="evidence" value="ECO:0007669"/>
    <property type="project" value="TreeGrafter"/>
</dbReference>
<dbReference type="GO" id="GO:0016020">
    <property type="term" value="C:membrane"/>
    <property type="evidence" value="ECO:0007669"/>
    <property type="project" value="UniProtKB-SubCell"/>
</dbReference>
<keyword evidence="2 7" id="KW-0812">Transmembrane</keyword>
<feature type="compositionally biased region" description="Basic and acidic residues" evidence="6">
    <location>
        <begin position="245"/>
        <end position="260"/>
    </location>
</feature>
<feature type="transmembrane region" description="Helical" evidence="7">
    <location>
        <begin position="68"/>
        <end position="87"/>
    </location>
</feature>
<feature type="transmembrane region" description="Helical" evidence="7">
    <location>
        <begin position="145"/>
        <end position="170"/>
    </location>
</feature>
<feature type="domain" description="RPRD1A/B C-terminal" evidence="9">
    <location>
        <begin position="267"/>
        <end position="411"/>
    </location>
</feature>
<feature type="domain" description="Amino acid transporter transmembrane" evidence="8">
    <location>
        <begin position="43"/>
        <end position="201"/>
    </location>
</feature>
<dbReference type="Gene3D" id="6.10.250.2560">
    <property type="match status" value="1"/>
</dbReference>
<name>A0A9D4QLX4_RHISA</name>
<dbReference type="AlphaFoldDB" id="A0A9D4QLX4"/>
<dbReference type="Pfam" id="PF16566">
    <property type="entry name" value="CREPT"/>
    <property type="match status" value="1"/>
</dbReference>
<evidence type="ECO:0000259" key="9">
    <source>
        <dbReference type="Pfam" id="PF16566"/>
    </source>
</evidence>
<dbReference type="Proteomes" id="UP000821837">
    <property type="component" value="Chromosome 1"/>
</dbReference>
<feature type="transmembrane region" description="Helical" evidence="7">
    <location>
        <begin position="182"/>
        <end position="205"/>
    </location>
</feature>
<feature type="region of interest" description="Disordered" evidence="6">
    <location>
        <begin position="216"/>
        <end position="266"/>
    </location>
</feature>
<keyword evidence="4 7" id="KW-0472">Membrane</keyword>
<comment type="subcellular location">
    <subcellularLocation>
        <location evidence="1">Membrane</location>
        <topology evidence="1">Multi-pass membrane protein</topology>
    </subcellularLocation>
</comment>
<accession>A0A9D4QLX4</accession>
<dbReference type="VEuPathDB" id="VectorBase:RSAN_030928"/>
<dbReference type="VEuPathDB" id="VectorBase:RSAN_052599"/>
<evidence type="ECO:0000256" key="1">
    <source>
        <dbReference type="ARBA" id="ARBA00004141"/>
    </source>
</evidence>
<dbReference type="InterPro" id="IPR032337">
    <property type="entry name" value="RPRD1A/B_C"/>
</dbReference>
<evidence type="ECO:0000256" key="6">
    <source>
        <dbReference type="SAM" id="MobiDB-lite"/>
    </source>
</evidence>
<dbReference type="PANTHER" id="PTHR22950">
    <property type="entry name" value="AMINO ACID TRANSPORTER"/>
    <property type="match status" value="1"/>
</dbReference>
<evidence type="ECO:0000256" key="4">
    <source>
        <dbReference type="ARBA" id="ARBA00023136"/>
    </source>
</evidence>
<comment type="caution">
    <text evidence="10">The sequence shown here is derived from an EMBL/GenBank/DDBJ whole genome shotgun (WGS) entry which is preliminary data.</text>
</comment>
<dbReference type="EMBL" id="JABSTV010001245">
    <property type="protein sequence ID" value="KAH7982890.1"/>
    <property type="molecule type" value="Genomic_DNA"/>
</dbReference>
<sequence length="413" mass="45237">MSASQVVPEYDVKFITTESLEAPVVGNVQDDSSTSSASNGTKGVFGYLTFGQGVASDILELYDARQPLVLVGILAMALKIITTYPILTFCGRTAVDDLYGQFRGLDEDAKRKRELFRRITIVSIWFCTTVVLACLVPNISIVIRIIGSLAATFIFVFPGLCLLFVSVKLDNYYYFAKTKWKLAIAVLCVALGTFVFGQVLTMSIMDAASVYRKGHAPVSHEGTPLWNDAEPAAKRKKPSDPGEEPSEKTDAAKDAEKPGEPPDPGVLIKALADLENTASSDAVVRERIASLPPEVSDASLLEKIQDRQAADRLSAQVEEACSLLAEYNSRLAQELEDRKQVSQMLASFTFHQRELMALAEQKLEEHRDKLHKVTHVRNELKSHLQNLPDLTLLPSVTGGLAPLPSAGDLFSHQ</sequence>
<feature type="transmembrane region" description="Helical" evidence="7">
    <location>
        <begin position="119"/>
        <end position="139"/>
    </location>
</feature>
<dbReference type="PANTHER" id="PTHR22950:SF652">
    <property type="entry name" value="TRANSMEMBRANE AMINO ACID TRANSPORTER FAMILY PROTEIN"/>
    <property type="match status" value="1"/>
</dbReference>
<organism evidence="10 11">
    <name type="scientific">Rhipicephalus sanguineus</name>
    <name type="common">Brown dog tick</name>
    <name type="synonym">Ixodes sanguineus</name>
    <dbReference type="NCBI Taxonomy" id="34632"/>
    <lineage>
        <taxon>Eukaryota</taxon>
        <taxon>Metazoa</taxon>
        <taxon>Ecdysozoa</taxon>
        <taxon>Arthropoda</taxon>
        <taxon>Chelicerata</taxon>
        <taxon>Arachnida</taxon>
        <taxon>Acari</taxon>
        <taxon>Parasitiformes</taxon>
        <taxon>Ixodida</taxon>
        <taxon>Ixodoidea</taxon>
        <taxon>Ixodidae</taxon>
        <taxon>Rhipicephalinae</taxon>
        <taxon>Rhipicephalus</taxon>
        <taxon>Rhipicephalus</taxon>
    </lineage>
</organism>
<keyword evidence="5" id="KW-0175">Coiled coil</keyword>
<proteinExistence type="predicted"/>